<feature type="transmembrane region" description="Helical" evidence="2">
    <location>
        <begin position="83"/>
        <end position="103"/>
    </location>
</feature>
<keyword evidence="2" id="KW-0812">Transmembrane</keyword>
<keyword evidence="2" id="KW-0472">Membrane</keyword>
<sequence>MSQDEAARTPDASADGTPPGGGPADERPRPRYGEYAPPGWSWQPPAERESAAEPATPPTAAPAASGFPDGAPAAHPVDRGWTIALLVFGALGALYNAFSLLVLPQSVLESARLSAAVLGTEPPASFTPGPVVPVAIGLGVALQLGLWLGALLWSRARMRQGRLAWWVPVLAGVAAFIVVLVVGMVVFASDPEFYRTLSSVPTPAP</sequence>
<accession>A0AAU7WAE2</accession>
<feature type="transmembrane region" description="Helical" evidence="2">
    <location>
        <begin position="165"/>
        <end position="188"/>
    </location>
</feature>
<dbReference type="AlphaFoldDB" id="A0AAU7WAE2"/>
<evidence type="ECO:0000256" key="1">
    <source>
        <dbReference type="SAM" id="MobiDB-lite"/>
    </source>
</evidence>
<reference evidence="3" key="1">
    <citation type="submission" date="2024-05" db="EMBL/GenBank/DDBJ databases">
        <authorList>
            <person name="Yu L."/>
        </authorList>
    </citation>
    <scope>NUCLEOTIDE SEQUENCE</scope>
    <source>
        <strain evidence="3">G08B096</strain>
    </source>
</reference>
<dbReference type="InterPro" id="IPR046231">
    <property type="entry name" value="DUF6264"/>
</dbReference>
<proteinExistence type="predicted"/>
<evidence type="ECO:0000313" key="3">
    <source>
        <dbReference type="EMBL" id="XBX83443.1"/>
    </source>
</evidence>
<feature type="region of interest" description="Disordered" evidence="1">
    <location>
        <begin position="1"/>
        <end position="71"/>
    </location>
</feature>
<organism evidence="3">
    <name type="scientific">Agromyces sp. G08B096</name>
    <dbReference type="NCBI Taxonomy" id="3156399"/>
    <lineage>
        <taxon>Bacteria</taxon>
        <taxon>Bacillati</taxon>
        <taxon>Actinomycetota</taxon>
        <taxon>Actinomycetes</taxon>
        <taxon>Micrococcales</taxon>
        <taxon>Microbacteriaceae</taxon>
        <taxon>Agromyces</taxon>
    </lineage>
</organism>
<name>A0AAU7WAE2_9MICO</name>
<gene>
    <name evidence="3" type="ORF">ABIQ69_05890</name>
</gene>
<dbReference type="RefSeq" id="WP_350349446.1">
    <property type="nucleotide sequence ID" value="NZ_CP158374.1"/>
</dbReference>
<evidence type="ECO:0000256" key="2">
    <source>
        <dbReference type="SAM" id="Phobius"/>
    </source>
</evidence>
<dbReference type="EMBL" id="CP158374">
    <property type="protein sequence ID" value="XBX83443.1"/>
    <property type="molecule type" value="Genomic_DNA"/>
</dbReference>
<keyword evidence="2" id="KW-1133">Transmembrane helix</keyword>
<feature type="transmembrane region" description="Helical" evidence="2">
    <location>
        <begin position="131"/>
        <end position="153"/>
    </location>
</feature>
<dbReference type="Pfam" id="PF19779">
    <property type="entry name" value="DUF6264"/>
    <property type="match status" value="1"/>
</dbReference>
<protein>
    <submittedName>
        <fullName evidence="3">DUF6264 family protein</fullName>
    </submittedName>
</protein>